<dbReference type="PANTHER" id="PTHR37249">
    <property type="entry name" value="OS03G0206201 PROTEIN"/>
    <property type="match status" value="1"/>
</dbReference>
<dbReference type="OMA" id="PSTHAKE"/>
<evidence type="ECO:0000256" key="1">
    <source>
        <dbReference type="SAM" id="MobiDB-lite"/>
    </source>
</evidence>
<dbReference type="EnsemblPlants" id="AUR62041737-RA">
    <property type="protein sequence ID" value="AUR62041737-RA:cds"/>
    <property type="gene ID" value="AUR62041737"/>
</dbReference>
<accession>A0A803N7I3</accession>
<keyword evidence="2" id="KW-0732">Signal</keyword>
<dbReference type="Proteomes" id="UP000596660">
    <property type="component" value="Unplaced"/>
</dbReference>
<dbReference type="PANTHER" id="PTHR37249:SF3">
    <property type="entry name" value="OS03G0206201 PROTEIN"/>
    <property type="match status" value="1"/>
</dbReference>
<gene>
    <name evidence="3" type="primary">LOC110709112</name>
</gene>
<evidence type="ECO:0000313" key="3">
    <source>
        <dbReference type="EnsemblPlants" id="AUR62041737-RA:cds"/>
    </source>
</evidence>
<dbReference type="OrthoDB" id="1938519at2759"/>
<dbReference type="RefSeq" id="XP_021743016.1">
    <property type="nucleotide sequence ID" value="XM_021887324.1"/>
</dbReference>
<dbReference type="AlphaFoldDB" id="A0A803N7I3"/>
<dbReference type="GeneID" id="110709112"/>
<organism evidence="3 4">
    <name type="scientific">Chenopodium quinoa</name>
    <name type="common">Quinoa</name>
    <dbReference type="NCBI Taxonomy" id="63459"/>
    <lineage>
        <taxon>Eukaryota</taxon>
        <taxon>Viridiplantae</taxon>
        <taxon>Streptophyta</taxon>
        <taxon>Embryophyta</taxon>
        <taxon>Tracheophyta</taxon>
        <taxon>Spermatophyta</taxon>
        <taxon>Magnoliopsida</taxon>
        <taxon>eudicotyledons</taxon>
        <taxon>Gunneridae</taxon>
        <taxon>Pentapetalae</taxon>
        <taxon>Caryophyllales</taxon>
        <taxon>Chenopodiaceae</taxon>
        <taxon>Chenopodioideae</taxon>
        <taxon>Atripliceae</taxon>
        <taxon>Chenopodium</taxon>
    </lineage>
</organism>
<dbReference type="RefSeq" id="XP_021743015.1">
    <property type="nucleotide sequence ID" value="XM_021887323.1"/>
</dbReference>
<feature type="region of interest" description="Disordered" evidence="1">
    <location>
        <begin position="69"/>
        <end position="122"/>
    </location>
</feature>
<sequence>MQAFGFCIALWLVGVLLMTSNSSSGTVNRSILVSGMVFDSNTMTMTASRNLKEISYSFKFAQGISDGDVSLEDYRPVDPSPSRSKASVKHGPIQHGAPSHPYIPKPKPPPPAPSPFDHDGSP</sequence>
<evidence type="ECO:0000313" key="4">
    <source>
        <dbReference type="Proteomes" id="UP000596660"/>
    </source>
</evidence>
<dbReference type="RefSeq" id="XP_021743014.1">
    <property type="nucleotide sequence ID" value="XM_021887322.1"/>
</dbReference>
<reference evidence="3" key="1">
    <citation type="journal article" date="2017" name="Nature">
        <title>The genome of Chenopodium quinoa.</title>
        <authorList>
            <person name="Jarvis D.E."/>
            <person name="Ho Y.S."/>
            <person name="Lightfoot D.J."/>
            <person name="Schmoeckel S.M."/>
            <person name="Li B."/>
            <person name="Borm T.J.A."/>
            <person name="Ohyanagi H."/>
            <person name="Mineta K."/>
            <person name="Michell C.T."/>
            <person name="Saber N."/>
            <person name="Kharbatia N.M."/>
            <person name="Rupper R.R."/>
            <person name="Sharp A.R."/>
            <person name="Dally N."/>
            <person name="Boughton B.A."/>
            <person name="Woo Y.H."/>
            <person name="Gao G."/>
            <person name="Schijlen E.G.W.M."/>
            <person name="Guo X."/>
            <person name="Momin A.A."/>
            <person name="Negrao S."/>
            <person name="Al-Babili S."/>
            <person name="Gehring C."/>
            <person name="Roessner U."/>
            <person name="Jung C."/>
            <person name="Murphy K."/>
            <person name="Arold S.T."/>
            <person name="Gojobori T."/>
            <person name="van der Linden C.G."/>
            <person name="van Loo E.N."/>
            <person name="Jellen E.N."/>
            <person name="Maughan P.J."/>
            <person name="Tester M."/>
        </authorList>
    </citation>
    <scope>NUCLEOTIDE SEQUENCE [LARGE SCALE GENOMIC DNA]</scope>
    <source>
        <strain evidence="3">cv. PI 614886</strain>
    </source>
</reference>
<dbReference type="KEGG" id="cqi:110709112"/>
<protein>
    <submittedName>
        <fullName evidence="3">Uncharacterized protein</fullName>
    </submittedName>
</protein>
<name>A0A803N7I3_CHEQI</name>
<evidence type="ECO:0000256" key="2">
    <source>
        <dbReference type="SAM" id="SignalP"/>
    </source>
</evidence>
<proteinExistence type="predicted"/>
<feature type="chain" id="PRO_5031066305" evidence="2">
    <location>
        <begin position="26"/>
        <end position="122"/>
    </location>
</feature>
<dbReference type="Gramene" id="AUR62041737-RA">
    <property type="protein sequence ID" value="AUR62041737-RA:cds"/>
    <property type="gene ID" value="AUR62041737"/>
</dbReference>
<feature type="signal peptide" evidence="2">
    <location>
        <begin position="1"/>
        <end position="25"/>
    </location>
</feature>
<reference evidence="3" key="2">
    <citation type="submission" date="2021-03" db="UniProtKB">
        <authorList>
            <consortium name="EnsemblPlants"/>
        </authorList>
    </citation>
    <scope>IDENTIFICATION</scope>
</reference>
<feature type="compositionally biased region" description="Pro residues" evidence="1">
    <location>
        <begin position="101"/>
        <end position="114"/>
    </location>
</feature>
<keyword evidence="4" id="KW-1185">Reference proteome</keyword>